<feature type="compositionally biased region" description="Low complexity" evidence="1">
    <location>
        <begin position="16"/>
        <end position="25"/>
    </location>
</feature>
<proteinExistence type="predicted"/>
<comment type="caution">
    <text evidence="2">The sequence shown here is derived from an EMBL/GenBank/DDBJ whole genome shotgun (WGS) entry which is preliminary data.</text>
</comment>
<protein>
    <submittedName>
        <fullName evidence="2">Uncharacterized protein</fullName>
    </submittedName>
</protein>
<reference evidence="2 3" key="1">
    <citation type="submission" date="2019-11" db="EMBL/GenBank/DDBJ databases">
        <title>Whole genome sequence of Oryza granulata.</title>
        <authorList>
            <person name="Li W."/>
        </authorList>
    </citation>
    <scope>NUCLEOTIDE SEQUENCE [LARGE SCALE GENOMIC DNA]</scope>
    <source>
        <strain evidence="3">cv. Menghai</strain>
        <tissue evidence="2">Leaf</tissue>
    </source>
</reference>
<feature type="compositionally biased region" description="Basic and acidic residues" evidence="1">
    <location>
        <begin position="34"/>
        <end position="44"/>
    </location>
</feature>
<evidence type="ECO:0000313" key="2">
    <source>
        <dbReference type="EMBL" id="KAF0904199.1"/>
    </source>
</evidence>
<accession>A0A6G1CVV6</accession>
<feature type="region of interest" description="Disordered" evidence="1">
    <location>
        <begin position="1"/>
        <end position="77"/>
    </location>
</feature>
<organism evidence="2 3">
    <name type="scientific">Oryza meyeriana var. granulata</name>
    <dbReference type="NCBI Taxonomy" id="110450"/>
    <lineage>
        <taxon>Eukaryota</taxon>
        <taxon>Viridiplantae</taxon>
        <taxon>Streptophyta</taxon>
        <taxon>Embryophyta</taxon>
        <taxon>Tracheophyta</taxon>
        <taxon>Spermatophyta</taxon>
        <taxon>Magnoliopsida</taxon>
        <taxon>Liliopsida</taxon>
        <taxon>Poales</taxon>
        <taxon>Poaceae</taxon>
        <taxon>BOP clade</taxon>
        <taxon>Oryzoideae</taxon>
        <taxon>Oryzeae</taxon>
        <taxon>Oryzinae</taxon>
        <taxon>Oryza</taxon>
        <taxon>Oryza meyeriana</taxon>
    </lineage>
</organism>
<keyword evidence="3" id="KW-1185">Reference proteome</keyword>
<name>A0A6G1CVV6_9ORYZ</name>
<dbReference type="EMBL" id="SPHZ02000008">
    <property type="protein sequence ID" value="KAF0904199.1"/>
    <property type="molecule type" value="Genomic_DNA"/>
</dbReference>
<feature type="non-terminal residue" evidence="2">
    <location>
        <position position="1"/>
    </location>
</feature>
<gene>
    <name evidence="2" type="ORF">E2562_032574</name>
</gene>
<sequence length="77" mass="8678">GVPLENSSKNRRRRTPNTQRTTPARSPSKGSRRKNNDITVKSEVDLLEQSKVVLMEQSPDMGDIPVKRPVGRPRKAK</sequence>
<evidence type="ECO:0000313" key="3">
    <source>
        <dbReference type="Proteomes" id="UP000479710"/>
    </source>
</evidence>
<evidence type="ECO:0000256" key="1">
    <source>
        <dbReference type="SAM" id="MobiDB-lite"/>
    </source>
</evidence>
<dbReference type="AlphaFoldDB" id="A0A6G1CVV6"/>
<dbReference type="Proteomes" id="UP000479710">
    <property type="component" value="Unassembled WGS sequence"/>
</dbReference>